<dbReference type="Pfam" id="PF14497">
    <property type="entry name" value="GST_C_3"/>
    <property type="match status" value="1"/>
</dbReference>
<dbReference type="InterPro" id="IPR004046">
    <property type="entry name" value="GST_C"/>
</dbReference>
<evidence type="ECO:0000256" key="3">
    <source>
        <dbReference type="ARBA" id="ARBA00047960"/>
    </source>
</evidence>
<dbReference type="CDD" id="cd03192">
    <property type="entry name" value="GST_C_Sigma_like"/>
    <property type="match status" value="1"/>
</dbReference>
<evidence type="ECO:0000313" key="5">
    <source>
        <dbReference type="EMBL" id="CAG6631016.1"/>
    </source>
</evidence>
<dbReference type="PROSITE" id="PS50405">
    <property type="entry name" value="GST_CTER"/>
    <property type="match status" value="1"/>
</dbReference>
<proteinExistence type="predicted"/>
<dbReference type="InterPro" id="IPR050213">
    <property type="entry name" value="GST_superfamily"/>
</dbReference>
<dbReference type="PANTHER" id="PTHR11571">
    <property type="entry name" value="GLUTATHIONE S-TRANSFERASE"/>
    <property type="match status" value="1"/>
</dbReference>
<dbReference type="PANTHER" id="PTHR11571:SF224">
    <property type="entry name" value="HEMATOPOIETIC PROSTAGLANDIN D SYNTHASE"/>
    <property type="match status" value="1"/>
</dbReference>
<reference evidence="5" key="1">
    <citation type="submission" date="2021-05" db="EMBL/GenBank/DDBJ databases">
        <authorList>
            <person name="Alioto T."/>
            <person name="Alioto T."/>
            <person name="Gomez Garrido J."/>
        </authorList>
    </citation>
    <scope>NUCLEOTIDE SEQUENCE</scope>
</reference>
<evidence type="ECO:0000259" key="4">
    <source>
        <dbReference type="PROSITE" id="PS50405"/>
    </source>
</evidence>
<dbReference type="GO" id="GO:0004364">
    <property type="term" value="F:glutathione transferase activity"/>
    <property type="evidence" value="ECO:0007669"/>
    <property type="project" value="UniProtKB-EC"/>
</dbReference>
<dbReference type="Gene3D" id="1.20.1050.10">
    <property type="match status" value="1"/>
</dbReference>
<comment type="catalytic activity">
    <reaction evidence="3">
        <text>RX + glutathione = an S-substituted glutathione + a halide anion + H(+)</text>
        <dbReference type="Rhea" id="RHEA:16437"/>
        <dbReference type="ChEBI" id="CHEBI:15378"/>
        <dbReference type="ChEBI" id="CHEBI:16042"/>
        <dbReference type="ChEBI" id="CHEBI:17792"/>
        <dbReference type="ChEBI" id="CHEBI:57925"/>
        <dbReference type="ChEBI" id="CHEBI:90779"/>
        <dbReference type="EC" id="2.5.1.18"/>
    </reaction>
</comment>
<organism evidence="5">
    <name type="scientific">Cacopsylla melanoneura</name>
    <dbReference type="NCBI Taxonomy" id="428564"/>
    <lineage>
        <taxon>Eukaryota</taxon>
        <taxon>Metazoa</taxon>
        <taxon>Ecdysozoa</taxon>
        <taxon>Arthropoda</taxon>
        <taxon>Hexapoda</taxon>
        <taxon>Insecta</taxon>
        <taxon>Pterygota</taxon>
        <taxon>Neoptera</taxon>
        <taxon>Paraneoptera</taxon>
        <taxon>Hemiptera</taxon>
        <taxon>Sternorrhyncha</taxon>
        <taxon>Psylloidea</taxon>
        <taxon>Psyllidae</taxon>
        <taxon>Psyllinae</taxon>
        <taxon>Cacopsylla</taxon>
    </lineage>
</organism>
<dbReference type="EMBL" id="HBUF01075562">
    <property type="protein sequence ID" value="CAG6631016.1"/>
    <property type="molecule type" value="Transcribed_RNA"/>
</dbReference>
<dbReference type="GO" id="GO:0006749">
    <property type="term" value="P:glutathione metabolic process"/>
    <property type="evidence" value="ECO:0007669"/>
    <property type="project" value="TreeGrafter"/>
</dbReference>
<keyword evidence="2 5" id="KW-0808">Transferase</keyword>
<dbReference type="AlphaFoldDB" id="A0A8D8QG07"/>
<accession>A0A8D8QG07</accession>
<name>A0A8D8QG07_9HEMI</name>
<sequence length="140" mass="17177">MGDTELENMEIDRWVDNLYDMRMEINHWNYLEELEDRKEKDYDILGVLLPTHLGKYEEMAKAHDGYLFRKDRPTWGDFYFAGMLEYLTGPYHLHEHYLDKYPYLLKLISKIHGLPRVKDWVATRPTNNWNWQYMFFYKLG</sequence>
<dbReference type="InterPro" id="IPR036282">
    <property type="entry name" value="Glutathione-S-Trfase_C_sf"/>
</dbReference>
<feature type="domain" description="GST C-terminal" evidence="4">
    <location>
        <begin position="4"/>
        <end position="129"/>
    </location>
</feature>
<evidence type="ECO:0000256" key="2">
    <source>
        <dbReference type="ARBA" id="ARBA00022679"/>
    </source>
</evidence>
<dbReference type="InterPro" id="IPR010987">
    <property type="entry name" value="Glutathione-S-Trfase_C-like"/>
</dbReference>
<dbReference type="EC" id="2.5.1.18" evidence="1"/>
<dbReference type="SUPFAM" id="SSF47616">
    <property type="entry name" value="GST C-terminal domain-like"/>
    <property type="match status" value="1"/>
</dbReference>
<evidence type="ECO:0000256" key="1">
    <source>
        <dbReference type="ARBA" id="ARBA00012452"/>
    </source>
</evidence>
<dbReference type="EMBL" id="HBUF01075563">
    <property type="protein sequence ID" value="CAG6631017.1"/>
    <property type="molecule type" value="Transcribed_RNA"/>
</dbReference>
<protein>
    <recommendedName>
        <fullName evidence="1">glutathione transferase</fullName>
        <ecNumber evidence="1">2.5.1.18</ecNumber>
    </recommendedName>
</protein>